<accession>A0A8R1TM90</accession>
<sequence length="136" mass="15745">METITVFFVVAAAVVTVQSDYYANYNDRLGRDFMHFGKRSPNIISQFDGDYAIPKRGEFSRDFMNFGKRSVDDNFADMMIKAGDAPTESLRKKSDFDREFMNFGKRLVPFERNLMNLNKKTGINDDAFNREFLSFG</sequence>
<feature type="signal peptide" evidence="1">
    <location>
        <begin position="1"/>
        <end position="19"/>
    </location>
</feature>
<feature type="chain" id="PRO_5035716078" evidence="1">
    <location>
        <begin position="20"/>
        <end position="136"/>
    </location>
</feature>
<reference evidence="3" key="1">
    <citation type="submission" date="2013-10" db="EMBL/GenBank/DDBJ databases">
        <title>Genome sequencing of Onchocerca volvulus.</title>
        <authorList>
            <person name="Cotton J."/>
            <person name="Tsai J."/>
            <person name="Stanley E."/>
            <person name="Tracey A."/>
            <person name="Holroyd N."/>
            <person name="Lustigman S."/>
            <person name="Berriman M."/>
        </authorList>
    </citation>
    <scope>NUCLEOTIDE SEQUENCE</scope>
</reference>
<keyword evidence="1" id="KW-0732">Signal</keyword>
<evidence type="ECO:0000256" key="1">
    <source>
        <dbReference type="SAM" id="SignalP"/>
    </source>
</evidence>
<proteinExistence type="predicted"/>
<organism evidence="2 3">
    <name type="scientific">Onchocerca volvulus</name>
    <dbReference type="NCBI Taxonomy" id="6282"/>
    <lineage>
        <taxon>Eukaryota</taxon>
        <taxon>Metazoa</taxon>
        <taxon>Ecdysozoa</taxon>
        <taxon>Nematoda</taxon>
        <taxon>Chromadorea</taxon>
        <taxon>Rhabditida</taxon>
        <taxon>Spirurina</taxon>
        <taxon>Spiruromorpha</taxon>
        <taxon>Filarioidea</taxon>
        <taxon>Onchocercidae</taxon>
        <taxon>Onchocerca</taxon>
    </lineage>
</organism>
<protein>
    <submittedName>
        <fullName evidence="2">Uncharacterized protein</fullName>
    </submittedName>
</protein>
<name>A0A8R1TM90_ONCVO</name>
<dbReference type="Proteomes" id="UP000024404">
    <property type="component" value="Unassembled WGS sequence"/>
</dbReference>
<evidence type="ECO:0000313" key="2">
    <source>
        <dbReference type="EnsemblMetazoa" id="OVOC12218.1"/>
    </source>
</evidence>
<dbReference type="AlphaFoldDB" id="A0A8R1TM90"/>
<dbReference type="EMBL" id="CMVM020000406">
    <property type="status" value="NOT_ANNOTATED_CDS"/>
    <property type="molecule type" value="Genomic_DNA"/>
</dbReference>
<reference evidence="2" key="2">
    <citation type="submission" date="2022-06" db="UniProtKB">
        <authorList>
            <consortium name="EnsemblMetazoa"/>
        </authorList>
    </citation>
    <scope>IDENTIFICATION</scope>
</reference>
<keyword evidence="3" id="KW-1185">Reference proteome</keyword>
<evidence type="ECO:0000313" key="3">
    <source>
        <dbReference type="Proteomes" id="UP000024404"/>
    </source>
</evidence>
<dbReference type="EnsemblMetazoa" id="OVOC12218.1">
    <property type="protein sequence ID" value="OVOC12218.1"/>
    <property type="gene ID" value="WBGene00249027"/>
</dbReference>
<dbReference type="OMA" id="DFMHFGK"/>